<dbReference type="Gene3D" id="3.30.530.20">
    <property type="match status" value="1"/>
</dbReference>
<reference evidence="1 2" key="1">
    <citation type="submission" date="2014-07" db="EMBL/GenBank/DDBJ databases">
        <title>Genome Sequence of Rhodococcus opacus Strain R7, a Biodegrader of Mono- and Polycyclic Aromatic Hydrocarbons.</title>
        <authorList>
            <person name="Di Gennaro P."/>
            <person name="Zampolli J."/>
            <person name="Presti I."/>
            <person name="Cappelletti M."/>
            <person name="D'Ursi P."/>
            <person name="Orro A."/>
            <person name="Mezzelani A."/>
            <person name="Milanesi L."/>
        </authorList>
    </citation>
    <scope>NUCLEOTIDE SEQUENCE [LARGE SCALE GENOMIC DNA]</scope>
    <source>
        <strain evidence="1 2">R7</strain>
    </source>
</reference>
<dbReference type="InterPro" id="IPR023393">
    <property type="entry name" value="START-like_dom_sf"/>
</dbReference>
<evidence type="ECO:0000313" key="2">
    <source>
        <dbReference type="Proteomes" id="UP000028488"/>
    </source>
</evidence>
<dbReference type="Proteomes" id="UP000028488">
    <property type="component" value="Chromosome"/>
</dbReference>
<dbReference type="AlphaFoldDB" id="A0A076EAE1"/>
<name>A0A076EAE1_RHOOP</name>
<dbReference type="RefSeq" id="WP_037227423.1">
    <property type="nucleotide sequence ID" value="NZ_CP008947.1"/>
</dbReference>
<evidence type="ECO:0000313" key="1">
    <source>
        <dbReference type="EMBL" id="AII03220.1"/>
    </source>
</evidence>
<evidence type="ECO:0008006" key="3">
    <source>
        <dbReference type="Google" id="ProtNLM"/>
    </source>
</evidence>
<gene>
    <name evidence="1" type="ORF">EP51_00520</name>
</gene>
<proteinExistence type="predicted"/>
<dbReference type="Pfam" id="PF10604">
    <property type="entry name" value="Polyketide_cyc2"/>
    <property type="match status" value="1"/>
</dbReference>
<accession>A0A076EAE1</accession>
<organism evidence="1 2">
    <name type="scientific">Rhodococcus opacus</name>
    <name type="common">Nocardia opaca</name>
    <dbReference type="NCBI Taxonomy" id="37919"/>
    <lineage>
        <taxon>Bacteria</taxon>
        <taxon>Bacillati</taxon>
        <taxon>Actinomycetota</taxon>
        <taxon>Actinomycetes</taxon>
        <taxon>Mycobacteriales</taxon>
        <taxon>Nocardiaceae</taxon>
        <taxon>Rhodococcus</taxon>
    </lineage>
</organism>
<protein>
    <recommendedName>
        <fullName evidence="3">SRPBCC domain-containing protein</fullName>
    </recommendedName>
</protein>
<dbReference type="SUPFAM" id="SSF55961">
    <property type="entry name" value="Bet v1-like"/>
    <property type="match status" value="1"/>
</dbReference>
<dbReference type="InterPro" id="IPR019587">
    <property type="entry name" value="Polyketide_cyclase/dehydratase"/>
</dbReference>
<sequence>MSDVLTQSITIATSPEEVWTLLTTLDAITGWYEEWDEIEHISSVESLKMDFTFRLKNHSKKQEVTCRVVEVDAPRRLSWNEYSDRGSGVRVSFVLAPDGAGSTVLTHSKRTIAAIDNY</sequence>
<dbReference type="EMBL" id="CP008947">
    <property type="protein sequence ID" value="AII03220.1"/>
    <property type="molecule type" value="Genomic_DNA"/>
</dbReference>